<feature type="binding site" evidence="7">
    <location>
        <position position="165"/>
    </location>
    <ligand>
        <name>Zn(2+)</name>
        <dbReference type="ChEBI" id="CHEBI:29105"/>
    </ligand>
</feature>
<dbReference type="InterPro" id="IPR003000">
    <property type="entry name" value="Sirtuin"/>
</dbReference>
<dbReference type="InterPro" id="IPR026590">
    <property type="entry name" value="Ssirtuin_cat_dom"/>
</dbReference>
<evidence type="ECO:0000256" key="2">
    <source>
        <dbReference type="ARBA" id="ARBA00022679"/>
    </source>
</evidence>
<dbReference type="EC" id="2.3.1.286" evidence="1"/>
<proteinExistence type="inferred from homology"/>
<feature type="active site" description="Proton acceptor" evidence="7">
    <location>
        <position position="132"/>
    </location>
</feature>
<dbReference type="GO" id="GO:0046872">
    <property type="term" value="F:metal ion binding"/>
    <property type="evidence" value="ECO:0007669"/>
    <property type="project" value="UniProtKB-KW"/>
</dbReference>
<feature type="domain" description="Deacetylase sirtuin-type" evidence="9">
    <location>
        <begin position="27"/>
        <end position="269"/>
    </location>
</feature>
<dbReference type="GO" id="GO:0017136">
    <property type="term" value="F:histone deacetylase activity, NAD-dependent"/>
    <property type="evidence" value="ECO:0007669"/>
    <property type="project" value="UniProtKB-ARBA"/>
</dbReference>
<dbReference type="InterPro" id="IPR050134">
    <property type="entry name" value="NAD-dep_sirtuin_deacylases"/>
</dbReference>
<feature type="binding site" evidence="7">
    <location>
        <position position="143"/>
    </location>
    <ligand>
        <name>Zn(2+)</name>
        <dbReference type="ChEBI" id="CHEBI:29105"/>
    </ligand>
</feature>
<evidence type="ECO:0000256" key="5">
    <source>
        <dbReference type="ARBA" id="ARBA00023027"/>
    </source>
</evidence>
<evidence type="ECO:0000256" key="7">
    <source>
        <dbReference type="PROSITE-ProRule" id="PRU00236"/>
    </source>
</evidence>
<organism evidence="10 11">
    <name type="scientific">Heterodera trifolii</name>
    <dbReference type="NCBI Taxonomy" id="157864"/>
    <lineage>
        <taxon>Eukaryota</taxon>
        <taxon>Metazoa</taxon>
        <taxon>Ecdysozoa</taxon>
        <taxon>Nematoda</taxon>
        <taxon>Chromadorea</taxon>
        <taxon>Rhabditida</taxon>
        <taxon>Tylenchina</taxon>
        <taxon>Tylenchomorpha</taxon>
        <taxon>Tylenchoidea</taxon>
        <taxon>Heteroderidae</taxon>
        <taxon>Heteroderinae</taxon>
        <taxon>Heterodera</taxon>
    </lineage>
</organism>
<accession>A0ABD2LX42</accession>
<evidence type="ECO:0000256" key="4">
    <source>
        <dbReference type="ARBA" id="ARBA00022833"/>
    </source>
</evidence>
<dbReference type="PROSITE" id="PS50305">
    <property type="entry name" value="SIRTUIN"/>
    <property type="match status" value="1"/>
</dbReference>
<evidence type="ECO:0000256" key="8">
    <source>
        <dbReference type="SAM" id="MobiDB-lite"/>
    </source>
</evidence>
<dbReference type="SUPFAM" id="SSF52467">
    <property type="entry name" value="DHS-like NAD/FAD-binding domain"/>
    <property type="match status" value="1"/>
</dbReference>
<dbReference type="GO" id="GO:0141050">
    <property type="term" value="F:histone H3K deacetylase activity"/>
    <property type="evidence" value="ECO:0007669"/>
    <property type="project" value="UniProtKB-ARBA"/>
</dbReference>
<protein>
    <recommendedName>
        <fullName evidence="1">protein acetyllysine N-acetyltransferase</fullName>
        <ecNumber evidence="1">2.3.1.286</ecNumber>
    </recommendedName>
</protein>
<feature type="binding site" evidence="7">
    <location>
        <position position="174"/>
    </location>
    <ligand>
        <name>Zn(2+)</name>
        <dbReference type="ChEBI" id="CHEBI:29105"/>
    </ligand>
</feature>
<keyword evidence="2" id="KW-0808">Transferase</keyword>
<dbReference type="Gene3D" id="3.40.50.1220">
    <property type="entry name" value="TPP-binding domain"/>
    <property type="match status" value="1"/>
</dbReference>
<reference evidence="10 11" key="1">
    <citation type="submission" date="2024-10" db="EMBL/GenBank/DDBJ databases">
        <authorList>
            <person name="Kim D."/>
        </authorList>
    </citation>
    <scope>NUCLEOTIDE SEQUENCE [LARGE SCALE GENOMIC DNA]</scope>
    <source>
        <strain evidence="10">BH-2024</strain>
    </source>
</reference>
<evidence type="ECO:0000256" key="3">
    <source>
        <dbReference type="ARBA" id="ARBA00022723"/>
    </source>
</evidence>
<evidence type="ECO:0000313" key="11">
    <source>
        <dbReference type="Proteomes" id="UP001620626"/>
    </source>
</evidence>
<evidence type="ECO:0000259" key="9">
    <source>
        <dbReference type="PROSITE" id="PS50305"/>
    </source>
</evidence>
<sequence length="353" mass="39448">MSLDYAKSLSFYENKGQLGLPEKFDVEDSLEKKCVLLAELLKSSRFCVLFTGAGISTAAGIPDFRGPRGVWTLERQSREAESVRFECARPTFAHFALNALERRGIVKFLITQNVDSLHAAAGFPIDRMAELHGNVFVEKCERCDRKFFRPSPIPSIGLKPTGRSCDSLRPRGKCRGKLRDTTLDWEDALPTAEFQRAWEYAKRADLVLCLGTTLQIKPVGDMPLLCHKNGGKLVTVNLQRTKHEQKADLVINGRLDDVFSRLMPKLGIDEVRRREVTAAEGAQQIVWHSMHPLENFENSAKAVPTKGEKRKRRERGQMPLGDGRDNGILGEGSEEGEEGGGRKRKSDDAHGAF</sequence>
<comment type="similarity">
    <text evidence="6">Belongs to the sirtuin family. Class IV subfamily.</text>
</comment>
<evidence type="ECO:0000256" key="6">
    <source>
        <dbReference type="ARBA" id="ARBA00038170"/>
    </source>
</evidence>
<evidence type="ECO:0000256" key="1">
    <source>
        <dbReference type="ARBA" id="ARBA00012928"/>
    </source>
</evidence>
<comment type="caution">
    <text evidence="10">The sequence shown here is derived from an EMBL/GenBank/DDBJ whole genome shotgun (WGS) entry which is preliminary data.</text>
</comment>
<dbReference type="Proteomes" id="UP001620626">
    <property type="component" value="Unassembled WGS sequence"/>
</dbReference>
<evidence type="ECO:0000313" key="10">
    <source>
        <dbReference type="EMBL" id="KAL3119155.1"/>
    </source>
</evidence>
<dbReference type="Pfam" id="PF02146">
    <property type="entry name" value="SIR2"/>
    <property type="match status" value="1"/>
</dbReference>
<dbReference type="Gene3D" id="2.20.28.200">
    <property type="match status" value="1"/>
</dbReference>
<name>A0ABD2LX42_9BILA</name>
<keyword evidence="3 7" id="KW-0479">Metal-binding</keyword>
<gene>
    <name evidence="10" type="ORF">niasHT_003938</name>
</gene>
<keyword evidence="5" id="KW-0520">NAD</keyword>
<dbReference type="FunFam" id="3.40.50.1220:FF:000038">
    <property type="entry name" value="NAD-dependent protein deacetylase sirtuin-6 isoform X2"/>
    <property type="match status" value="1"/>
</dbReference>
<dbReference type="InterPro" id="IPR029035">
    <property type="entry name" value="DHS-like_NAD/FAD-binding_dom"/>
</dbReference>
<dbReference type="PANTHER" id="PTHR11085">
    <property type="entry name" value="NAD-DEPENDENT PROTEIN DEACYLASE SIRTUIN-5, MITOCHONDRIAL-RELATED"/>
    <property type="match status" value="1"/>
</dbReference>
<keyword evidence="4 7" id="KW-0862">Zinc</keyword>
<dbReference type="EMBL" id="JBICBT010000258">
    <property type="protein sequence ID" value="KAL3119155.1"/>
    <property type="molecule type" value="Genomic_DNA"/>
</dbReference>
<keyword evidence="11" id="KW-1185">Reference proteome</keyword>
<dbReference type="AlphaFoldDB" id="A0ABD2LX42"/>
<feature type="compositionally biased region" description="Basic and acidic residues" evidence="8">
    <location>
        <begin position="339"/>
        <end position="353"/>
    </location>
</feature>
<feature type="region of interest" description="Disordered" evidence="8">
    <location>
        <begin position="296"/>
        <end position="353"/>
    </location>
</feature>
<dbReference type="PANTHER" id="PTHR11085:SF12">
    <property type="entry name" value="NAD-DEPENDENT PROTEIN DEACYLASE SIRTUIN-6"/>
    <property type="match status" value="1"/>
</dbReference>
<feature type="binding site" evidence="7">
    <location>
        <position position="140"/>
    </location>
    <ligand>
        <name>Zn(2+)</name>
        <dbReference type="ChEBI" id="CHEBI:29105"/>
    </ligand>
</feature>